<evidence type="ECO:0000313" key="2">
    <source>
        <dbReference type="EMBL" id="KAJ7657081.1"/>
    </source>
</evidence>
<feature type="transmembrane region" description="Helical" evidence="1">
    <location>
        <begin position="43"/>
        <end position="62"/>
    </location>
</feature>
<sequence length="97" mass="10989">MWTGVAFGGLGELYLLMFLSIPLAYFHFFVTSPHAPFFLPSRILNSLPPLFFVILSTAPVVLRTKLRIAMSSMRGDSHADWRSLSDRIIFRKVEGSQ</sequence>
<feature type="transmembrane region" description="Helical" evidence="1">
    <location>
        <begin position="12"/>
        <end position="31"/>
    </location>
</feature>
<dbReference type="AlphaFoldDB" id="A0AAD7G4Y8"/>
<evidence type="ECO:0000256" key="1">
    <source>
        <dbReference type="SAM" id="Phobius"/>
    </source>
</evidence>
<organism evidence="2 3">
    <name type="scientific">Mycena rosella</name>
    <name type="common">Pink bonnet</name>
    <name type="synonym">Agaricus rosellus</name>
    <dbReference type="NCBI Taxonomy" id="1033263"/>
    <lineage>
        <taxon>Eukaryota</taxon>
        <taxon>Fungi</taxon>
        <taxon>Dikarya</taxon>
        <taxon>Basidiomycota</taxon>
        <taxon>Agaricomycotina</taxon>
        <taxon>Agaricomycetes</taxon>
        <taxon>Agaricomycetidae</taxon>
        <taxon>Agaricales</taxon>
        <taxon>Marasmiineae</taxon>
        <taxon>Mycenaceae</taxon>
        <taxon>Mycena</taxon>
    </lineage>
</organism>
<keyword evidence="1" id="KW-1133">Transmembrane helix</keyword>
<keyword evidence="1" id="KW-0472">Membrane</keyword>
<keyword evidence="1" id="KW-0812">Transmembrane</keyword>
<name>A0AAD7G4Y8_MYCRO</name>
<dbReference type="EMBL" id="JARKIE010000293">
    <property type="protein sequence ID" value="KAJ7657081.1"/>
    <property type="molecule type" value="Genomic_DNA"/>
</dbReference>
<reference evidence="2" key="1">
    <citation type="submission" date="2023-03" db="EMBL/GenBank/DDBJ databases">
        <title>Massive genome expansion in bonnet fungi (Mycena s.s.) driven by repeated elements and novel gene families across ecological guilds.</title>
        <authorList>
            <consortium name="Lawrence Berkeley National Laboratory"/>
            <person name="Harder C.B."/>
            <person name="Miyauchi S."/>
            <person name="Viragh M."/>
            <person name="Kuo A."/>
            <person name="Thoen E."/>
            <person name="Andreopoulos B."/>
            <person name="Lu D."/>
            <person name="Skrede I."/>
            <person name="Drula E."/>
            <person name="Henrissat B."/>
            <person name="Morin E."/>
            <person name="Kohler A."/>
            <person name="Barry K."/>
            <person name="LaButti K."/>
            <person name="Morin E."/>
            <person name="Salamov A."/>
            <person name="Lipzen A."/>
            <person name="Mereny Z."/>
            <person name="Hegedus B."/>
            <person name="Baldrian P."/>
            <person name="Stursova M."/>
            <person name="Weitz H."/>
            <person name="Taylor A."/>
            <person name="Grigoriev I.V."/>
            <person name="Nagy L.G."/>
            <person name="Martin F."/>
            <person name="Kauserud H."/>
        </authorList>
    </citation>
    <scope>NUCLEOTIDE SEQUENCE</scope>
    <source>
        <strain evidence="2">CBHHK067</strain>
    </source>
</reference>
<dbReference type="Proteomes" id="UP001221757">
    <property type="component" value="Unassembled WGS sequence"/>
</dbReference>
<comment type="caution">
    <text evidence="2">The sequence shown here is derived from an EMBL/GenBank/DDBJ whole genome shotgun (WGS) entry which is preliminary data.</text>
</comment>
<proteinExistence type="predicted"/>
<gene>
    <name evidence="2" type="ORF">B0H17DRAFT_1097921</name>
</gene>
<accession>A0AAD7G4Y8</accession>
<keyword evidence="3" id="KW-1185">Reference proteome</keyword>
<protein>
    <submittedName>
        <fullName evidence="2">Uncharacterized protein</fullName>
    </submittedName>
</protein>
<evidence type="ECO:0000313" key="3">
    <source>
        <dbReference type="Proteomes" id="UP001221757"/>
    </source>
</evidence>